<accession>A0A1J5TQB5</accession>
<dbReference type="STRING" id="1888995.BD935_01760"/>
<gene>
    <name evidence="1" type="ORF">BD935_01760</name>
</gene>
<name>A0A1J5TQB5_9ARCH</name>
<dbReference type="EMBL" id="MIZA01000020">
    <property type="protein sequence ID" value="OIR18509.1"/>
    <property type="molecule type" value="Genomic_DNA"/>
</dbReference>
<proteinExistence type="predicted"/>
<reference evidence="1 2" key="1">
    <citation type="submission" date="2016-08" db="EMBL/GenBank/DDBJ databases">
        <title>New Insights into Marine Group III Euryarchaeota, from dark to light.</title>
        <authorList>
            <person name="Haro-Moreno J.M."/>
            <person name="Rodriguez-Valera F."/>
            <person name="Lopez-Garcia P."/>
            <person name="Moreira D."/>
            <person name="Martin-Cuadrado A.B."/>
        </authorList>
    </citation>
    <scope>NUCLEOTIDE SEQUENCE [LARGE SCALE GENOMIC DNA]</scope>
    <source>
        <strain evidence="1">CG-Epi1</strain>
    </source>
</reference>
<evidence type="ECO:0000313" key="1">
    <source>
        <dbReference type="EMBL" id="OIR18509.1"/>
    </source>
</evidence>
<protein>
    <submittedName>
        <fullName evidence="1">Uncharacterized protein</fullName>
    </submittedName>
</protein>
<comment type="caution">
    <text evidence="1">The sequence shown here is derived from an EMBL/GenBank/DDBJ whole genome shotgun (WGS) entry which is preliminary data.</text>
</comment>
<evidence type="ECO:0000313" key="2">
    <source>
        <dbReference type="Proteomes" id="UP000183080"/>
    </source>
</evidence>
<dbReference type="AlphaFoldDB" id="A0A1J5TQB5"/>
<dbReference type="Proteomes" id="UP000183080">
    <property type="component" value="Unassembled WGS sequence"/>
</dbReference>
<organism evidence="1 2">
    <name type="scientific">Marine Group III euryarchaeote CG-Epi1</name>
    <dbReference type="NCBI Taxonomy" id="1888995"/>
    <lineage>
        <taxon>Archaea</taxon>
        <taxon>Methanobacteriati</taxon>
        <taxon>Thermoplasmatota</taxon>
        <taxon>Thermoplasmata</taxon>
        <taxon>Candidatus Thermoprofundales</taxon>
    </lineage>
</organism>
<sequence>MINDDEKSVGILFLSILDSKSTIEECIKKSGLTADKISTLISIPKFNKYFEKETNKELHITCKIDWICEEIGNQIKISDSESQILKETIDDKFLKHVTKYWEENGRIKRDFEIKNLSEWIISEYVFLSGFAMWFREKEKDNGTDLSSLLSSATGESVEASASIEFDQDRLRLVSEIPTQILEKIMNINPAGKIAYRSLDMAVMKAMSEGNPELAKKMKNETVRNKRSWWKFW</sequence>